<evidence type="ECO:0000313" key="1">
    <source>
        <dbReference type="EMBL" id="KAK2187545.1"/>
    </source>
</evidence>
<proteinExistence type="predicted"/>
<protein>
    <submittedName>
        <fullName evidence="1">Uncharacterized protein</fullName>
    </submittedName>
</protein>
<evidence type="ECO:0000313" key="2">
    <source>
        <dbReference type="Proteomes" id="UP001209878"/>
    </source>
</evidence>
<organism evidence="1 2">
    <name type="scientific">Ridgeia piscesae</name>
    <name type="common">Tubeworm</name>
    <dbReference type="NCBI Taxonomy" id="27915"/>
    <lineage>
        <taxon>Eukaryota</taxon>
        <taxon>Metazoa</taxon>
        <taxon>Spiralia</taxon>
        <taxon>Lophotrochozoa</taxon>
        <taxon>Annelida</taxon>
        <taxon>Polychaeta</taxon>
        <taxon>Sedentaria</taxon>
        <taxon>Canalipalpata</taxon>
        <taxon>Sabellida</taxon>
        <taxon>Siboglinidae</taxon>
        <taxon>Ridgeia</taxon>
    </lineage>
</organism>
<dbReference type="EMBL" id="JAODUO010000162">
    <property type="protein sequence ID" value="KAK2187545.1"/>
    <property type="molecule type" value="Genomic_DNA"/>
</dbReference>
<sequence>MTLCHQVERLTSNLERVEKEVAASKSTSAEMLMENKSSWAEERLQLQTRISELDGALMKATTRLTNYISTEKRKKKKIAMALKELKARNKMQQAKVEQLETENQMLKWSIAPSGDRLKKQLRDLWRHHQEFNSIILSGYKCSSMVPGAEIDLTSIAVPYKSPSGVKQKDLEHLKERLDQLDDIQRHQLNKLRGFQDGVLSETAPMDNSQVKESAVTPQ</sequence>
<comment type="caution">
    <text evidence="1">The sequence shown here is derived from an EMBL/GenBank/DDBJ whole genome shotgun (WGS) entry which is preliminary data.</text>
</comment>
<dbReference type="Proteomes" id="UP001209878">
    <property type="component" value="Unassembled WGS sequence"/>
</dbReference>
<reference evidence="1" key="1">
    <citation type="journal article" date="2023" name="Mol. Biol. Evol.">
        <title>Third-Generation Sequencing Reveals the Adaptive Role of the Epigenome in Three Deep-Sea Polychaetes.</title>
        <authorList>
            <person name="Perez M."/>
            <person name="Aroh O."/>
            <person name="Sun Y."/>
            <person name="Lan Y."/>
            <person name="Juniper S.K."/>
            <person name="Young C.R."/>
            <person name="Angers B."/>
            <person name="Qian P.Y."/>
        </authorList>
    </citation>
    <scope>NUCLEOTIDE SEQUENCE</scope>
    <source>
        <strain evidence="1">R07B-5</strain>
    </source>
</reference>
<name>A0AAD9P409_RIDPI</name>
<keyword evidence="2" id="KW-1185">Reference proteome</keyword>
<accession>A0AAD9P409</accession>
<gene>
    <name evidence="1" type="ORF">NP493_162g05006</name>
</gene>
<dbReference type="AlphaFoldDB" id="A0AAD9P409"/>